<keyword evidence="4" id="KW-0732">Signal</keyword>
<keyword evidence="1" id="KW-0677">Repeat</keyword>
<comment type="caution">
    <text evidence="5">The sequence shown here is derived from an EMBL/GenBank/DDBJ whole genome shotgun (WGS) entry which is preliminary data.</text>
</comment>
<dbReference type="AlphaFoldDB" id="A0AA36JEU3"/>
<evidence type="ECO:0000256" key="4">
    <source>
        <dbReference type="SAM" id="SignalP"/>
    </source>
</evidence>
<gene>
    <name evidence="5" type="ORF">EVOR1521_LOCUS26794</name>
</gene>
<keyword evidence="3" id="KW-0472">Membrane</keyword>
<dbReference type="Gene3D" id="1.25.40.20">
    <property type="entry name" value="Ankyrin repeat-containing domain"/>
    <property type="match status" value="4"/>
</dbReference>
<name>A0AA36JEU3_9DINO</name>
<feature type="transmembrane region" description="Helical" evidence="3">
    <location>
        <begin position="269"/>
        <end position="291"/>
    </location>
</feature>
<organism evidence="5 6">
    <name type="scientific">Effrenium voratum</name>
    <dbReference type="NCBI Taxonomy" id="2562239"/>
    <lineage>
        <taxon>Eukaryota</taxon>
        <taxon>Sar</taxon>
        <taxon>Alveolata</taxon>
        <taxon>Dinophyceae</taxon>
        <taxon>Suessiales</taxon>
        <taxon>Symbiodiniaceae</taxon>
        <taxon>Effrenium</taxon>
    </lineage>
</organism>
<feature type="transmembrane region" description="Helical" evidence="3">
    <location>
        <begin position="53"/>
        <end position="80"/>
    </location>
</feature>
<dbReference type="InterPro" id="IPR002110">
    <property type="entry name" value="Ankyrin_rpt"/>
</dbReference>
<feature type="signal peptide" evidence="4">
    <location>
        <begin position="1"/>
        <end position="17"/>
    </location>
</feature>
<feature type="chain" id="PRO_5041399765" evidence="4">
    <location>
        <begin position="18"/>
        <end position="1010"/>
    </location>
</feature>
<keyword evidence="6" id="KW-1185">Reference proteome</keyword>
<dbReference type="PANTHER" id="PTHR24198:SF165">
    <property type="entry name" value="ANKYRIN REPEAT-CONTAINING PROTEIN-RELATED"/>
    <property type="match status" value="1"/>
</dbReference>
<dbReference type="EMBL" id="CAUJNA010003536">
    <property type="protein sequence ID" value="CAJ1404337.1"/>
    <property type="molecule type" value="Genomic_DNA"/>
</dbReference>
<dbReference type="Proteomes" id="UP001178507">
    <property type="component" value="Unassembled WGS sequence"/>
</dbReference>
<dbReference type="SMART" id="SM00248">
    <property type="entry name" value="ANK"/>
    <property type="match status" value="13"/>
</dbReference>
<dbReference type="InterPro" id="IPR036770">
    <property type="entry name" value="Ankyrin_rpt-contain_sf"/>
</dbReference>
<feature type="transmembrane region" description="Helical" evidence="3">
    <location>
        <begin position="347"/>
        <end position="364"/>
    </location>
</feature>
<evidence type="ECO:0000256" key="1">
    <source>
        <dbReference type="ARBA" id="ARBA00022737"/>
    </source>
</evidence>
<feature type="transmembrane region" description="Helical" evidence="3">
    <location>
        <begin position="140"/>
        <end position="162"/>
    </location>
</feature>
<proteinExistence type="predicted"/>
<dbReference type="SUPFAM" id="SSF48403">
    <property type="entry name" value="Ankyrin repeat"/>
    <property type="match status" value="2"/>
</dbReference>
<sequence length="1010" mass="110939">MATAWMAAFALMVCCRAKHLRCSDAPSWHQIQCFLHQDGQVLAQSAHVLEAAAVAWVAPITTAAIATAALAIAAAGLWWLRRAEDYEMVGIRSLAKEDENQNAKDEKEKCKKRIILFQGCLFAVDIASDVRVGIDFCERGLMCFGALLLLIPATSGCLCFLYKRWSWELAPHDHKENGKETLFFYEGKNRNGQKRPGLRCMVLQMLQLEALETARLAYYDPRFRKEWRTERAFNGLVESFPSCLIQAYTLLCMAQLGELPNPLDTAWQVFSIVLSCYSMAVAMKLISFRILPKQKVSNVSGSSWQDVQLTLLQFCDVSARLFTLAAFGVCLRPAIDITKNRQFELPLLMLAELVLVACMTTYLLNKRWCHSVARTRDAVLSTAISYLTIPSLVLHEDSDDTVVDYLGMMALQRIESVWRAAELLLTLCLVWYHLHTQAHESHVCIVTFATWSAVALACVLTTRLYDRTSRYEGRPILPAVSADGFGAAHWACALGNMQLLTRLLREKDDAIRARDTKCRSPAHIAALYQKEEALRLLHQFDSECMSYKDNAGWAPAHCAAHVGHEAVLKLLHQLAPDSLNSKAEDGALPSHIAAACGHDKMLNLLFELVPESLSAENHKGTVPAHNAANNGHDAVLELLHRVAPGSLNAKNDKGAVPAHRAAHNGHEQVLRLLCQLAPESLTATNNSGSEPSHYAAHNGHCKVLRLLHQCNPEALEAEDNEGKVPAHWAAHNGHEDVLSLLKELAPDTLQSRDFAGWTPAHMAARNGHDAVLSLLHRAAPECLQVKNVYGWTPAHSAAARGHDAVLKLLKKLAPKTLTAEAIDGAVPAHMAAAQGRATVLRQLHHFAPETLRAKNNYGCVPAHYAAEQGQDGIVKLLNELSPESLTAEANDGWVPAHTAAYHGRDTVMELLHQLAPESLEARDKDGLSPAKCAEIPLEECGDPIQEMLQVSVALGTLSFDSKAFKRLSSRLSDAKSPSSPAATQSYARSARSSARVSILISNDIGEIPEI</sequence>
<reference evidence="5" key="1">
    <citation type="submission" date="2023-08" db="EMBL/GenBank/DDBJ databases">
        <authorList>
            <person name="Chen Y."/>
            <person name="Shah S."/>
            <person name="Dougan E. K."/>
            <person name="Thang M."/>
            <person name="Chan C."/>
        </authorList>
    </citation>
    <scope>NUCLEOTIDE SEQUENCE</scope>
</reference>
<dbReference type="PANTHER" id="PTHR24198">
    <property type="entry name" value="ANKYRIN REPEAT AND PROTEIN KINASE DOMAIN-CONTAINING PROTEIN"/>
    <property type="match status" value="1"/>
</dbReference>
<keyword evidence="2" id="KW-0040">ANK repeat</keyword>
<protein>
    <submittedName>
        <fullName evidence="5">Uncharacterized protein</fullName>
    </submittedName>
</protein>
<dbReference type="Pfam" id="PF12796">
    <property type="entry name" value="Ank_2"/>
    <property type="match status" value="4"/>
</dbReference>
<evidence type="ECO:0000256" key="2">
    <source>
        <dbReference type="ARBA" id="ARBA00023043"/>
    </source>
</evidence>
<evidence type="ECO:0000256" key="3">
    <source>
        <dbReference type="SAM" id="Phobius"/>
    </source>
</evidence>
<keyword evidence="3" id="KW-1133">Transmembrane helix</keyword>
<accession>A0AA36JEU3</accession>
<evidence type="ECO:0000313" key="6">
    <source>
        <dbReference type="Proteomes" id="UP001178507"/>
    </source>
</evidence>
<evidence type="ECO:0000313" key="5">
    <source>
        <dbReference type="EMBL" id="CAJ1404337.1"/>
    </source>
</evidence>
<dbReference type="GO" id="GO:0005737">
    <property type="term" value="C:cytoplasm"/>
    <property type="evidence" value="ECO:0007669"/>
    <property type="project" value="TreeGrafter"/>
</dbReference>
<keyword evidence="3" id="KW-0812">Transmembrane</keyword>